<reference evidence="3" key="3">
    <citation type="submission" date="2024-09" db="EMBL/GenBank/DDBJ databases">
        <authorList>
            <person name="Sun Q."/>
        </authorList>
    </citation>
    <scope>NUCLEOTIDE SEQUENCE</scope>
    <source>
        <strain evidence="3">NBRC 114356</strain>
    </source>
</reference>
<dbReference type="EMBL" id="JBHTAR010000003">
    <property type="protein sequence ID" value="MFC7198315.1"/>
    <property type="molecule type" value="Genomic_DNA"/>
</dbReference>
<evidence type="ECO:0000313" key="4">
    <source>
        <dbReference type="Proteomes" id="UP001596447"/>
    </source>
</evidence>
<dbReference type="SMART" id="SM00450">
    <property type="entry name" value="RHOD"/>
    <property type="match status" value="1"/>
</dbReference>
<dbReference type="Gene3D" id="3.40.250.10">
    <property type="entry name" value="Rhodanese-like domain"/>
    <property type="match status" value="1"/>
</dbReference>
<dbReference type="InterPro" id="IPR050229">
    <property type="entry name" value="GlpE_sulfurtransferase"/>
</dbReference>
<protein>
    <submittedName>
        <fullName evidence="3">Rhodanese-like domain-containing protein</fullName>
    </submittedName>
</protein>
<organism evidence="3 4">
    <name type="scientific">Halospeciosus flavus</name>
    <dbReference type="NCBI Taxonomy" id="3032283"/>
    <lineage>
        <taxon>Archaea</taxon>
        <taxon>Methanobacteriati</taxon>
        <taxon>Methanobacteriota</taxon>
        <taxon>Stenosarchaea group</taxon>
        <taxon>Halobacteria</taxon>
        <taxon>Halobacteriales</taxon>
        <taxon>Halobacteriaceae</taxon>
        <taxon>Halospeciosus</taxon>
    </lineage>
</organism>
<evidence type="ECO:0000313" key="3">
    <source>
        <dbReference type="EMBL" id="MFC7198315.1"/>
    </source>
</evidence>
<dbReference type="EMBL" id="JBHTAR010000003">
    <property type="protein sequence ID" value="MFC7198074.1"/>
    <property type="molecule type" value="Genomic_DNA"/>
</dbReference>
<name>A0ABD5Z001_9EURY</name>
<gene>
    <name evidence="2" type="ORF">ACFQJ9_00955</name>
    <name evidence="3" type="ORF">ACFQJ9_02275</name>
</gene>
<dbReference type="SUPFAM" id="SSF52821">
    <property type="entry name" value="Rhodanese/Cell cycle control phosphatase"/>
    <property type="match status" value="1"/>
</dbReference>
<accession>A0ABD5Z001</accession>
<evidence type="ECO:0000313" key="2">
    <source>
        <dbReference type="EMBL" id="MFC7198074.1"/>
    </source>
</evidence>
<dbReference type="AlphaFoldDB" id="A0ABD5Z001"/>
<reference evidence="3" key="1">
    <citation type="journal article" date="2014" name="Int. J. Syst. Evol. Microbiol.">
        <title>Complete genome sequence of Corynebacterium casei LMG S-19264T (=DSM 44701T), isolated from a smear-ripened cheese.</title>
        <authorList>
            <consortium name="US DOE Joint Genome Institute (JGI-PGF)"/>
            <person name="Walter F."/>
            <person name="Albersmeier A."/>
            <person name="Kalinowski J."/>
            <person name="Ruckert C."/>
        </authorList>
    </citation>
    <scope>NUCLEOTIDE SEQUENCE [LARGE SCALE GENOMIC DNA]</scope>
    <source>
        <strain evidence="3">NBRC 114356</strain>
    </source>
</reference>
<dbReference type="CDD" id="cd00158">
    <property type="entry name" value="RHOD"/>
    <property type="match status" value="1"/>
</dbReference>
<keyword evidence="4" id="KW-1185">Reference proteome</keyword>
<dbReference type="PROSITE" id="PS50206">
    <property type="entry name" value="RHODANESE_3"/>
    <property type="match status" value="1"/>
</dbReference>
<feature type="domain" description="Rhodanese" evidence="1">
    <location>
        <begin position="14"/>
        <end position="110"/>
    </location>
</feature>
<dbReference type="InterPro" id="IPR036873">
    <property type="entry name" value="Rhodanese-like_dom_sf"/>
</dbReference>
<dbReference type="PANTHER" id="PTHR43031:SF1">
    <property type="entry name" value="PYRIDINE NUCLEOTIDE-DISULPHIDE OXIDOREDUCTASE"/>
    <property type="match status" value="1"/>
</dbReference>
<proteinExistence type="predicted"/>
<dbReference type="RefSeq" id="WP_279530251.1">
    <property type="nucleotide sequence ID" value="NZ_CP122313.1"/>
</dbReference>
<dbReference type="PANTHER" id="PTHR43031">
    <property type="entry name" value="FAD-DEPENDENT OXIDOREDUCTASE"/>
    <property type="match status" value="1"/>
</dbReference>
<sequence length="122" mass="13928">MSSIGPSQLDDRRSDDDVFVLDIRPEQEYRENHISGSTNAPVYRDLQQGRLEALDSHLDRIPDDTEVVTVCKAGIVARKATEYLEDAGYTATTLTGGYTGWRQYERNTVLYRITSFLRKIVR</sequence>
<dbReference type="Proteomes" id="UP001596447">
    <property type="component" value="Unassembled WGS sequence"/>
</dbReference>
<comment type="caution">
    <text evidence="3">The sequence shown here is derived from an EMBL/GenBank/DDBJ whole genome shotgun (WGS) entry which is preliminary data.</text>
</comment>
<dbReference type="InterPro" id="IPR001763">
    <property type="entry name" value="Rhodanese-like_dom"/>
</dbReference>
<reference evidence="4" key="2">
    <citation type="journal article" date="2019" name="Int. J. Syst. Evol. Microbiol.">
        <title>The Global Catalogue of Microorganisms (GCM) 10K type strain sequencing project: providing services to taxonomists for standard genome sequencing and annotation.</title>
        <authorList>
            <consortium name="The Broad Institute Genomics Platform"/>
            <consortium name="The Broad Institute Genome Sequencing Center for Infectious Disease"/>
            <person name="Wu L."/>
            <person name="Ma J."/>
        </authorList>
    </citation>
    <scope>NUCLEOTIDE SEQUENCE [LARGE SCALE GENOMIC DNA]</scope>
    <source>
        <strain evidence="4">XZGYJ-43</strain>
    </source>
</reference>
<dbReference type="Pfam" id="PF00581">
    <property type="entry name" value="Rhodanese"/>
    <property type="match status" value="1"/>
</dbReference>
<evidence type="ECO:0000259" key="1">
    <source>
        <dbReference type="PROSITE" id="PS50206"/>
    </source>
</evidence>